<dbReference type="PATRIC" id="fig|273678.4.peg.3206"/>
<dbReference type="InterPro" id="IPR047202">
    <property type="entry name" value="Lipocalin_Blc-like_dom"/>
</dbReference>
<dbReference type="PANTHER" id="PTHR10612:SF34">
    <property type="entry name" value="APOLIPOPROTEIN D"/>
    <property type="match status" value="1"/>
</dbReference>
<dbReference type="GO" id="GO:0006950">
    <property type="term" value="P:response to stress"/>
    <property type="evidence" value="ECO:0007669"/>
    <property type="project" value="UniProtKB-ARBA"/>
</dbReference>
<dbReference type="PIRSF" id="PIRSF036893">
    <property type="entry name" value="Lipocalin_ApoD"/>
    <property type="match status" value="1"/>
</dbReference>
<reference evidence="4 5" key="1">
    <citation type="submission" date="2015-02" db="EMBL/GenBank/DDBJ databases">
        <title>Draft genome sequences of ten Microbacterium spp. with emphasis on heavy metal contaminated environments.</title>
        <authorList>
            <person name="Corretto E."/>
        </authorList>
    </citation>
    <scope>NUCLEOTIDE SEQUENCE [LARGE SCALE GENOMIC DNA]</scope>
    <source>
        <strain evidence="4 5">SA35</strain>
    </source>
</reference>
<dbReference type="PANTHER" id="PTHR10612">
    <property type="entry name" value="APOLIPOPROTEIN D"/>
    <property type="match status" value="1"/>
</dbReference>
<sequence>MEDDLVRSVPALELARYLGLWYEQGRLPLRFEDDEARDVTAEYSLAEDGTVTVDNRCLDRNGEPQRALGQGIPDPEHPGRLRVSFLPEKLRWLPFTRADYWVLRVDDDYRHALVGTPDHRYLWLLSREAQADPAAAESFLQTARDQGFDLEAWIRTPQSGAVVSF</sequence>
<dbReference type="InterPro" id="IPR002446">
    <property type="entry name" value="Lipocalin_bac"/>
</dbReference>
<organism evidence="4 5">
    <name type="scientific">Microbacterium hydrocarbonoxydans</name>
    <dbReference type="NCBI Taxonomy" id="273678"/>
    <lineage>
        <taxon>Bacteria</taxon>
        <taxon>Bacillati</taxon>
        <taxon>Actinomycetota</taxon>
        <taxon>Actinomycetes</taxon>
        <taxon>Micrococcales</taxon>
        <taxon>Microbacteriaceae</taxon>
        <taxon>Microbacterium</taxon>
    </lineage>
</organism>
<dbReference type="InterPro" id="IPR012674">
    <property type="entry name" value="Calycin"/>
</dbReference>
<name>A0A0M2HIK3_9MICO</name>
<dbReference type="PRINTS" id="PR01171">
    <property type="entry name" value="BCTLIPOCALIN"/>
</dbReference>
<dbReference type="InterPro" id="IPR000566">
    <property type="entry name" value="Lipocln_cytosolic_FA-bd_dom"/>
</dbReference>
<evidence type="ECO:0000313" key="5">
    <source>
        <dbReference type="Proteomes" id="UP000033900"/>
    </source>
</evidence>
<accession>A0A0M2HIK3</accession>
<evidence type="ECO:0000313" key="4">
    <source>
        <dbReference type="EMBL" id="KJL46575.1"/>
    </source>
</evidence>
<protein>
    <submittedName>
        <fullName evidence="4">Outer membrane lipoprotein Blc</fullName>
    </submittedName>
</protein>
<dbReference type="Proteomes" id="UP000033900">
    <property type="component" value="Unassembled WGS sequence"/>
</dbReference>
<dbReference type="CDD" id="cd19438">
    <property type="entry name" value="lipocalin_Blc-like"/>
    <property type="match status" value="1"/>
</dbReference>
<dbReference type="Pfam" id="PF08212">
    <property type="entry name" value="Lipocalin_2"/>
    <property type="match status" value="1"/>
</dbReference>
<gene>
    <name evidence="4" type="primary">blc</name>
    <name evidence="4" type="ORF">RS84_03213</name>
</gene>
<proteinExistence type="inferred from homology"/>
<evidence type="ECO:0000256" key="1">
    <source>
        <dbReference type="ARBA" id="ARBA00006889"/>
    </source>
</evidence>
<dbReference type="STRING" id="273678.RS84_03213"/>
<keyword evidence="5" id="KW-1185">Reference proteome</keyword>
<evidence type="ECO:0000259" key="3">
    <source>
        <dbReference type="Pfam" id="PF08212"/>
    </source>
</evidence>
<dbReference type="AlphaFoldDB" id="A0A0M2HIK3"/>
<dbReference type="RefSeq" id="WP_045258738.1">
    <property type="nucleotide sequence ID" value="NZ_JYJB01000010.1"/>
</dbReference>
<keyword evidence="4" id="KW-0449">Lipoprotein</keyword>
<dbReference type="InterPro" id="IPR022271">
    <property type="entry name" value="Lipocalin_ApoD"/>
</dbReference>
<dbReference type="Gene3D" id="2.40.128.20">
    <property type="match status" value="1"/>
</dbReference>
<dbReference type="SUPFAM" id="SSF50814">
    <property type="entry name" value="Lipocalins"/>
    <property type="match status" value="1"/>
</dbReference>
<dbReference type="OrthoDB" id="594739at2"/>
<dbReference type="EMBL" id="JYJB01000010">
    <property type="protein sequence ID" value="KJL46575.1"/>
    <property type="molecule type" value="Genomic_DNA"/>
</dbReference>
<comment type="caution">
    <text evidence="4">The sequence shown here is derived from an EMBL/GenBank/DDBJ whole genome shotgun (WGS) entry which is preliminary data.</text>
</comment>
<comment type="similarity">
    <text evidence="1 2">Belongs to the calycin superfamily. Lipocalin family.</text>
</comment>
<feature type="domain" description="Lipocalin/cytosolic fatty-acid binding" evidence="3">
    <location>
        <begin position="12"/>
        <end position="158"/>
    </location>
</feature>
<evidence type="ECO:0000256" key="2">
    <source>
        <dbReference type="PIRNR" id="PIRNR036893"/>
    </source>
</evidence>